<sequence>VRLERVYRSHIGGIHAVHQSERYGHP</sequence>
<feature type="non-terminal residue" evidence="1">
    <location>
        <position position="1"/>
    </location>
</feature>
<gene>
    <name evidence="1" type="ORF">METZ01_LOCUS139336</name>
</gene>
<name>A0A381ZCA3_9ZZZZ</name>
<accession>A0A381ZCA3</accession>
<feature type="non-terminal residue" evidence="1">
    <location>
        <position position="26"/>
    </location>
</feature>
<protein>
    <submittedName>
        <fullName evidence="1">Uncharacterized protein</fullName>
    </submittedName>
</protein>
<reference evidence="1" key="1">
    <citation type="submission" date="2018-05" db="EMBL/GenBank/DDBJ databases">
        <authorList>
            <person name="Lanie J.A."/>
            <person name="Ng W.-L."/>
            <person name="Kazmierczak K.M."/>
            <person name="Andrzejewski T.M."/>
            <person name="Davidsen T.M."/>
            <person name="Wayne K.J."/>
            <person name="Tettelin H."/>
            <person name="Glass J.I."/>
            <person name="Rusch D."/>
            <person name="Podicherti R."/>
            <person name="Tsui H.-C.T."/>
            <person name="Winkler M.E."/>
        </authorList>
    </citation>
    <scope>NUCLEOTIDE SEQUENCE</scope>
</reference>
<organism evidence="1">
    <name type="scientific">marine metagenome</name>
    <dbReference type="NCBI Taxonomy" id="408172"/>
    <lineage>
        <taxon>unclassified sequences</taxon>
        <taxon>metagenomes</taxon>
        <taxon>ecological metagenomes</taxon>
    </lineage>
</organism>
<dbReference type="AlphaFoldDB" id="A0A381ZCA3"/>
<proteinExistence type="predicted"/>
<evidence type="ECO:0000313" key="1">
    <source>
        <dbReference type="EMBL" id="SVA86482.1"/>
    </source>
</evidence>
<dbReference type="EMBL" id="UINC01020639">
    <property type="protein sequence ID" value="SVA86482.1"/>
    <property type="molecule type" value="Genomic_DNA"/>
</dbReference>